<dbReference type="InterPro" id="IPR003591">
    <property type="entry name" value="Leu-rich_rpt_typical-subtyp"/>
</dbReference>
<sequence length="212" mass="24261">MLVCPKCGEPLPKLERIYETSGNSDIINEDYTEKNIIHSLEKLIDKKIPLVEKFNKSSTCYKKEGQEIIGLSIFNCGIKTFPHEILRLKFLKYLALRRNSIEHLPKEIGFLSDLESLDLRLNELEALPNAIGLLFKLKNLNISSNRLITIPDSIGDMSMLKNLNISNNRLKYIPLAMENLHLLKSLNLKANHWISIPENVKKLEVEGLDIIL</sequence>
<evidence type="ECO:0000259" key="3">
    <source>
        <dbReference type="Pfam" id="PF23598"/>
    </source>
</evidence>
<dbReference type="InterPro" id="IPR032675">
    <property type="entry name" value="LRR_dom_sf"/>
</dbReference>
<evidence type="ECO:0000256" key="2">
    <source>
        <dbReference type="ARBA" id="ARBA00022737"/>
    </source>
</evidence>
<feature type="domain" description="Disease resistance R13L4/SHOC-2-like LRR" evidence="3">
    <location>
        <begin position="84"/>
        <end position="193"/>
    </location>
</feature>
<dbReference type="PANTHER" id="PTHR48051:SF46">
    <property type="entry name" value="LEUCINE RICH REPEAT-CONTAINING DOMAIN PROTEIN"/>
    <property type="match status" value="1"/>
</dbReference>
<accession>A0A0F9RX90</accession>
<keyword evidence="2" id="KW-0677">Repeat</keyword>
<comment type="caution">
    <text evidence="4">The sequence shown here is derived from an EMBL/GenBank/DDBJ whole genome shotgun (WGS) entry which is preliminary data.</text>
</comment>
<evidence type="ECO:0000313" key="4">
    <source>
        <dbReference type="EMBL" id="KKN61055.1"/>
    </source>
</evidence>
<dbReference type="SUPFAM" id="SSF52058">
    <property type="entry name" value="L domain-like"/>
    <property type="match status" value="1"/>
</dbReference>
<dbReference type="Gene3D" id="3.80.10.10">
    <property type="entry name" value="Ribonuclease Inhibitor"/>
    <property type="match status" value="1"/>
</dbReference>
<reference evidence="4" key="1">
    <citation type="journal article" date="2015" name="Nature">
        <title>Complex archaea that bridge the gap between prokaryotes and eukaryotes.</title>
        <authorList>
            <person name="Spang A."/>
            <person name="Saw J.H."/>
            <person name="Jorgensen S.L."/>
            <person name="Zaremba-Niedzwiedzka K."/>
            <person name="Martijn J."/>
            <person name="Lind A.E."/>
            <person name="van Eijk R."/>
            <person name="Schleper C."/>
            <person name="Guy L."/>
            <person name="Ettema T.J."/>
        </authorList>
    </citation>
    <scope>NUCLEOTIDE SEQUENCE</scope>
</reference>
<proteinExistence type="predicted"/>
<dbReference type="InterPro" id="IPR055414">
    <property type="entry name" value="LRR_R13L4/SHOC2-like"/>
</dbReference>
<dbReference type="EMBL" id="LAZR01000673">
    <property type="protein sequence ID" value="KKN61055.1"/>
    <property type="molecule type" value="Genomic_DNA"/>
</dbReference>
<dbReference type="Pfam" id="PF23598">
    <property type="entry name" value="LRR_14"/>
    <property type="match status" value="1"/>
</dbReference>
<evidence type="ECO:0000256" key="1">
    <source>
        <dbReference type="ARBA" id="ARBA00022614"/>
    </source>
</evidence>
<dbReference type="InterPro" id="IPR001611">
    <property type="entry name" value="Leu-rich_rpt"/>
</dbReference>
<dbReference type="PANTHER" id="PTHR48051">
    <property type="match status" value="1"/>
</dbReference>
<gene>
    <name evidence="4" type="ORF">LCGC14_0525630</name>
</gene>
<protein>
    <recommendedName>
        <fullName evidence="3">Disease resistance R13L4/SHOC-2-like LRR domain-containing protein</fullName>
    </recommendedName>
</protein>
<organism evidence="4">
    <name type="scientific">marine sediment metagenome</name>
    <dbReference type="NCBI Taxonomy" id="412755"/>
    <lineage>
        <taxon>unclassified sequences</taxon>
        <taxon>metagenomes</taxon>
        <taxon>ecological metagenomes</taxon>
    </lineage>
</organism>
<dbReference type="AlphaFoldDB" id="A0A0F9RX90"/>
<name>A0A0F9RX90_9ZZZZ</name>
<dbReference type="PROSITE" id="PS51450">
    <property type="entry name" value="LRR"/>
    <property type="match status" value="1"/>
</dbReference>
<keyword evidence="1" id="KW-0433">Leucine-rich repeat</keyword>
<dbReference type="GO" id="GO:0005737">
    <property type="term" value="C:cytoplasm"/>
    <property type="evidence" value="ECO:0007669"/>
    <property type="project" value="TreeGrafter"/>
</dbReference>
<dbReference type="InterPro" id="IPR050216">
    <property type="entry name" value="LRR_domain-containing"/>
</dbReference>
<dbReference type="SMART" id="SM00369">
    <property type="entry name" value="LRR_TYP"/>
    <property type="match status" value="4"/>
</dbReference>